<dbReference type="RefSeq" id="WP_026979914.1">
    <property type="nucleotide sequence ID" value="NZ_JRLW01000001.1"/>
</dbReference>
<dbReference type="EMBL" id="JRLW01000001">
    <property type="protein sequence ID" value="KGO90816.1"/>
    <property type="molecule type" value="Genomic_DNA"/>
</dbReference>
<keyword evidence="2" id="KW-1185">Reference proteome</keyword>
<proteinExistence type="predicted"/>
<protein>
    <submittedName>
        <fullName evidence="1">Uncharacterized protein</fullName>
    </submittedName>
</protein>
<sequence>MRNILILIVIFRGLVLLGQENRVNSSGNVLDHIIAKRANAGGEIEIIEKPVAKIIDYHLAKIIHTKDRVFVNNDEGKKASIKLTEKERDSIISALRRELKLFWKPNDFHYPLAGTNKDGYLIHKRITRLLLTHPIFLRNNEITVVLFGTYNTNTTYGHSDLAIYKKMKDVWTMWIPISSRTDGEK</sequence>
<comment type="caution">
    <text evidence="1">The sequence shown here is derived from an EMBL/GenBank/DDBJ whole genome shotgun (WGS) entry which is preliminary data.</text>
</comment>
<accession>A0A0A2MGT7</accession>
<reference evidence="1 2" key="1">
    <citation type="submission" date="2013-09" db="EMBL/GenBank/DDBJ databases">
        <authorList>
            <person name="Zeng Z."/>
            <person name="Chen C."/>
        </authorList>
    </citation>
    <scope>NUCLEOTIDE SEQUENCE [LARGE SCALE GENOMIC DNA]</scope>
    <source>
        <strain evidence="1 2">GH29-5</strain>
    </source>
</reference>
<evidence type="ECO:0000313" key="1">
    <source>
        <dbReference type="EMBL" id="KGO90816.1"/>
    </source>
</evidence>
<dbReference type="STRING" id="1121899.GCA_000430025_01163"/>
<gene>
    <name evidence="1" type="ORF">Q764_01475</name>
</gene>
<dbReference type="Proteomes" id="UP000030121">
    <property type="component" value="Unassembled WGS sequence"/>
</dbReference>
<organism evidence="1 2">
    <name type="scientific">Flavobacterium suncheonense GH29-5 = DSM 17707</name>
    <dbReference type="NCBI Taxonomy" id="1121899"/>
    <lineage>
        <taxon>Bacteria</taxon>
        <taxon>Pseudomonadati</taxon>
        <taxon>Bacteroidota</taxon>
        <taxon>Flavobacteriia</taxon>
        <taxon>Flavobacteriales</taxon>
        <taxon>Flavobacteriaceae</taxon>
        <taxon>Flavobacterium</taxon>
    </lineage>
</organism>
<dbReference type="AlphaFoldDB" id="A0A0A2MGT7"/>
<evidence type="ECO:0000313" key="2">
    <source>
        <dbReference type="Proteomes" id="UP000030121"/>
    </source>
</evidence>
<name>A0A0A2MGT7_9FLAO</name>